<dbReference type="InterPro" id="IPR039999">
    <property type="entry name" value="LYAR"/>
</dbReference>
<evidence type="ECO:0000313" key="11">
    <source>
        <dbReference type="Proteomes" id="UP000242525"/>
    </source>
</evidence>
<evidence type="ECO:0000259" key="9">
    <source>
        <dbReference type="Pfam" id="PF08790"/>
    </source>
</evidence>
<dbReference type="GO" id="GO:0006364">
    <property type="term" value="P:rRNA processing"/>
    <property type="evidence" value="ECO:0007669"/>
    <property type="project" value="TreeGrafter"/>
</dbReference>
<dbReference type="GO" id="GO:0003677">
    <property type="term" value="F:DNA binding"/>
    <property type="evidence" value="ECO:0007669"/>
    <property type="project" value="InterPro"/>
</dbReference>
<keyword evidence="11" id="KW-1185">Reference proteome</keyword>
<dbReference type="GO" id="GO:0008270">
    <property type="term" value="F:zinc ion binding"/>
    <property type="evidence" value="ECO:0007669"/>
    <property type="project" value="UniProtKB-KW"/>
</dbReference>
<comment type="caution">
    <text evidence="10">The sequence shown here is derived from an EMBL/GenBank/DDBJ whole genome shotgun (WGS) entry which is preliminary data.</text>
</comment>
<dbReference type="InterPro" id="IPR014898">
    <property type="entry name" value="Znf_C2H2_LYAR"/>
</dbReference>
<evidence type="ECO:0000256" key="5">
    <source>
        <dbReference type="ARBA" id="ARBA00022833"/>
    </source>
</evidence>
<gene>
    <name evidence="10" type="ORF">BN980_GECA05s06610g</name>
</gene>
<keyword evidence="4 7" id="KW-0863">Zinc-finger</keyword>
<keyword evidence="5" id="KW-0862">Zinc</keyword>
<keyword evidence="2" id="KW-0479">Metal-binding</keyword>
<proteinExistence type="predicted"/>
<dbReference type="Proteomes" id="UP000242525">
    <property type="component" value="Unassembled WGS sequence"/>
</dbReference>
<dbReference type="OrthoDB" id="21474at2759"/>
<dbReference type="EMBL" id="CCBN010000005">
    <property type="protein sequence ID" value="CDO53751.1"/>
    <property type="molecule type" value="Genomic_DNA"/>
</dbReference>
<evidence type="ECO:0000256" key="7">
    <source>
        <dbReference type="PROSITE-ProRule" id="PRU01145"/>
    </source>
</evidence>
<comment type="subcellular location">
    <subcellularLocation>
        <location evidence="1">Nucleus</location>
    </subcellularLocation>
</comment>
<dbReference type="InterPro" id="IPR036236">
    <property type="entry name" value="Znf_C2H2_sf"/>
</dbReference>
<dbReference type="SUPFAM" id="SSF57667">
    <property type="entry name" value="beta-beta-alpha zinc fingers"/>
    <property type="match status" value="2"/>
</dbReference>
<keyword evidence="6" id="KW-0539">Nucleus</keyword>
<keyword evidence="3" id="KW-0677">Repeat</keyword>
<evidence type="ECO:0000313" key="10">
    <source>
        <dbReference type="EMBL" id="CDO53751.1"/>
    </source>
</evidence>
<evidence type="ECO:0000256" key="6">
    <source>
        <dbReference type="ARBA" id="ARBA00023242"/>
    </source>
</evidence>
<evidence type="ECO:0000256" key="2">
    <source>
        <dbReference type="ARBA" id="ARBA00022723"/>
    </source>
</evidence>
<dbReference type="PANTHER" id="PTHR13100:SF10">
    <property type="entry name" value="CELL GROWTH-REGULATING NUCLEOLAR PROTEIN"/>
    <property type="match status" value="1"/>
</dbReference>
<evidence type="ECO:0000256" key="8">
    <source>
        <dbReference type="SAM" id="MobiDB-lite"/>
    </source>
</evidence>
<dbReference type="GO" id="GO:0005730">
    <property type="term" value="C:nucleolus"/>
    <property type="evidence" value="ECO:0007669"/>
    <property type="project" value="TreeGrafter"/>
</dbReference>
<dbReference type="STRING" id="1173061.A0A0J9X8J5"/>
<dbReference type="GO" id="GO:0000122">
    <property type="term" value="P:negative regulation of transcription by RNA polymerase II"/>
    <property type="evidence" value="ECO:0007669"/>
    <property type="project" value="TreeGrafter"/>
</dbReference>
<dbReference type="PANTHER" id="PTHR13100">
    <property type="entry name" value="CELL GROWTH-REGULATING NUCLEOLAR PROTEIN LYAR"/>
    <property type="match status" value="1"/>
</dbReference>
<dbReference type="PROSITE" id="PS51804">
    <property type="entry name" value="ZF_C2HC_LYAR"/>
    <property type="match status" value="1"/>
</dbReference>
<accession>A0A0J9X8J5</accession>
<feature type="compositionally biased region" description="Low complexity" evidence="8">
    <location>
        <begin position="60"/>
        <end position="78"/>
    </location>
</feature>
<dbReference type="AlphaFoldDB" id="A0A0J9X8J5"/>
<name>A0A0J9X8J5_GEOCN</name>
<dbReference type="Gene3D" id="3.30.1490.490">
    <property type="match status" value="1"/>
</dbReference>
<organism evidence="10 11">
    <name type="scientific">Geotrichum candidum</name>
    <name type="common">Oospora lactis</name>
    <name type="synonym">Dipodascus geotrichum</name>
    <dbReference type="NCBI Taxonomy" id="1173061"/>
    <lineage>
        <taxon>Eukaryota</taxon>
        <taxon>Fungi</taxon>
        <taxon>Dikarya</taxon>
        <taxon>Ascomycota</taxon>
        <taxon>Saccharomycotina</taxon>
        <taxon>Dipodascomycetes</taxon>
        <taxon>Dipodascales</taxon>
        <taxon>Dipodascaceae</taxon>
        <taxon>Geotrichum</taxon>
    </lineage>
</organism>
<feature type="compositionally biased region" description="Basic and acidic residues" evidence="8">
    <location>
        <begin position="86"/>
        <end position="102"/>
    </location>
</feature>
<protein>
    <recommendedName>
        <fullName evidence="9">Zinc finger C2H2 LYAR-type domain-containing protein</fullName>
    </recommendedName>
</protein>
<evidence type="ECO:0000256" key="1">
    <source>
        <dbReference type="ARBA" id="ARBA00004123"/>
    </source>
</evidence>
<feature type="domain" description="Zinc finger C2H2 LYAR-type" evidence="9">
    <location>
        <begin position="27"/>
        <end position="54"/>
    </location>
</feature>
<reference evidence="10" key="1">
    <citation type="submission" date="2014-03" db="EMBL/GenBank/DDBJ databases">
        <authorList>
            <person name="Casaregola S."/>
        </authorList>
    </citation>
    <scope>NUCLEOTIDE SEQUENCE [LARGE SCALE GENOMIC DNA]</scope>
    <source>
        <strain evidence="10">CLIB 918</strain>
    </source>
</reference>
<feature type="region of interest" description="Disordered" evidence="8">
    <location>
        <begin position="59"/>
        <end position="111"/>
    </location>
</feature>
<sequence>MVSFSCDTCNESLAKKKVATHRCDGGYTCIDCSVTFYGMDFKAHNTCISEAEKYQGALYKAKPTKQQNKQNNQKKAAPAPAPAPTPKKEEEKPKVEKKEEKKSKKASALSLTSVVPKNKASSLYKIVKQLESDSKKSKKDILKDLVVSQNSDGTITLNFK</sequence>
<evidence type="ECO:0000256" key="3">
    <source>
        <dbReference type="ARBA" id="ARBA00022737"/>
    </source>
</evidence>
<dbReference type="Pfam" id="PF08790">
    <property type="entry name" value="zf-LYAR"/>
    <property type="match status" value="1"/>
</dbReference>
<evidence type="ECO:0000256" key="4">
    <source>
        <dbReference type="ARBA" id="ARBA00022771"/>
    </source>
</evidence>